<sequence>MDKQIGIARQEVLSRDPIKQEAVMSEVIPLPKIDVITPITHRLYVSALSSNGLTIRKPTASQSVPTVSHGDLPSTDVPKACPPHNLAAPSEFAFGSAMAHIGARAGWSTTRKKAVK</sequence>
<dbReference type="EMBL" id="MU129292">
    <property type="protein sequence ID" value="KAF9503856.1"/>
    <property type="molecule type" value="Genomic_DNA"/>
</dbReference>
<comment type="caution">
    <text evidence="2">The sequence shown here is derived from an EMBL/GenBank/DDBJ whole genome shotgun (WGS) entry which is preliminary data.</text>
</comment>
<protein>
    <submittedName>
        <fullName evidence="2">Uncharacterized protein</fullName>
    </submittedName>
</protein>
<feature type="region of interest" description="Disordered" evidence="1">
    <location>
        <begin position="59"/>
        <end position="83"/>
    </location>
</feature>
<evidence type="ECO:0000313" key="3">
    <source>
        <dbReference type="Proteomes" id="UP000886523"/>
    </source>
</evidence>
<keyword evidence="3" id="KW-1185">Reference proteome</keyword>
<dbReference type="AlphaFoldDB" id="A0A9P6DFY9"/>
<evidence type="ECO:0000256" key="1">
    <source>
        <dbReference type="SAM" id="MobiDB-lite"/>
    </source>
</evidence>
<evidence type="ECO:0000313" key="2">
    <source>
        <dbReference type="EMBL" id="KAF9503856.1"/>
    </source>
</evidence>
<proteinExistence type="predicted"/>
<dbReference type="Proteomes" id="UP000886523">
    <property type="component" value="Unassembled WGS sequence"/>
</dbReference>
<reference evidence="2" key="1">
    <citation type="journal article" date="2020" name="Nat. Commun.">
        <title>Large-scale genome sequencing of mycorrhizal fungi provides insights into the early evolution of symbiotic traits.</title>
        <authorList>
            <person name="Miyauchi S."/>
            <person name="Kiss E."/>
            <person name="Kuo A."/>
            <person name="Drula E."/>
            <person name="Kohler A."/>
            <person name="Sanchez-Garcia M."/>
            <person name="Morin E."/>
            <person name="Andreopoulos B."/>
            <person name="Barry K.W."/>
            <person name="Bonito G."/>
            <person name="Buee M."/>
            <person name="Carver A."/>
            <person name="Chen C."/>
            <person name="Cichocki N."/>
            <person name="Clum A."/>
            <person name="Culley D."/>
            <person name="Crous P.W."/>
            <person name="Fauchery L."/>
            <person name="Girlanda M."/>
            <person name="Hayes R.D."/>
            <person name="Keri Z."/>
            <person name="LaButti K."/>
            <person name="Lipzen A."/>
            <person name="Lombard V."/>
            <person name="Magnuson J."/>
            <person name="Maillard F."/>
            <person name="Murat C."/>
            <person name="Nolan M."/>
            <person name="Ohm R.A."/>
            <person name="Pangilinan J."/>
            <person name="Pereira M.F."/>
            <person name="Perotto S."/>
            <person name="Peter M."/>
            <person name="Pfister S."/>
            <person name="Riley R."/>
            <person name="Sitrit Y."/>
            <person name="Stielow J.B."/>
            <person name="Szollosi G."/>
            <person name="Zifcakova L."/>
            <person name="Stursova M."/>
            <person name="Spatafora J.W."/>
            <person name="Tedersoo L."/>
            <person name="Vaario L.M."/>
            <person name="Yamada A."/>
            <person name="Yan M."/>
            <person name="Wang P."/>
            <person name="Xu J."/>
            <person name="Bruns T."/>
            <person name="Baldrian P."/>
            <person name="Vilgalys R."/>
            <person name="Dunand C."/>
            <person name="Henrissat B."/>
            <person name="Grigoriev I.V."/>
            <person name="Hibbett D."/>
            <person name="Nagy L.G."/>
            <person name="Martin F.M."/>
        </authorList>
    </citation>
    <scope>NUCLEOTIDE SEQUENCE</scope>
    <source>
        <strain evidence="2">UP504</strain>
    </source>
</reference>
<gene>
    <name evidence="2" type="ORF">BS47DRAFT_1369222</name>
</gene>
<name>A0A9P6DFY9_9AGAM</name>
<accession>A0A9P6DFY9</accession>
<organism evidence="2 3">
    <name type="scientific">Hydnum rufescens UP504</name>
    <dbReference type="NCBI Taxonomy" id="1448309"/>
    <lineage>
        <taxon>Eukaryota</taxon>
        <taxon>Fungi</taxon>
        <taxon>Dikarya</taxon>
        <taxon>Basidiomycota</taxon>
        <taxon>Agaricomycotina</taxon>
        <taxon>Agaricomycetes</taxon>
        <taxon>Cantharellales</taxon>
        <taxon>Hydnaceae</taxon>
        <taxon>Hydnum</taxon>
    </lineage>
</organism>